<feature type="domain" description="FAD-dependent oxidoreductase 2 FAD-binding" evidence="5">
    <location>
        <begin position="46"/>
        <end position="474"/>
    </location>
</feature>
<dbReference type="Gene3D" id="3.50.50.60">
    <property type="entry name" value="FAD/NAD(P)-binding domain"/>
    <property type="match status" value="1"/>
</dbReference>
<dbReference type="SUPFAM" id="SSF51905">
    <property type="entry name" value="FAD/NAD(P)-binding domain"/>
    <property type="match status" value="1"/>
</dbReference>
<dbReference type="RefSeq" id="WP_146216517.1">
    <property type="nucleotide sequence ID" value="NZ_CAWNXA010000002.1"/>
</dbReference>
<dbReference type="PANTHER" id="PTHR43400">
    <property type="entry name" value="FUMARATE REDUCTASE"/>
    <property type="match status" value="1"/>
</dbReference>
<dbReference type="Proteomes" id="UP000248330">
    <property type="component" value="Unassembled WGS sequence"/>
</dbReference>
<dbReference type="SUPFAM" id="SSF56425">
    <property type="entry name" value="Succinate dehydrogenase/fumarate reductase flavoprotein, catalytic domain"/>
    <property type="match status" value="1"/>
</dbReference>
<dbReference type="InterPro" id="IPR006311">
    <property type="entry name" value="TAT_signal"/>
</dbReference>
<protein>
    <submittedName>
        <fullName evidence="6">3-oxo-5alpha-steroid 4-dehydrogenase</fullName>
    </submittedName>
</protein>
<evidence type="ECO:0000259" key="5">
    <source>
        <dbReference type="Pfam" id="PF00890"/>
    </source>
</evidence>
<comment type="cofactor">
    <cofactor evidence="1">
        <name>FAD</name>
        <dbReference type="ChEBI" id="CHEBI:57692"/>
    </cofactor>
</comment>
<dbReference type="GO" id="GO:0008202">
    <property type="term" value="P:steroid metabolic process"/>
    <property type="evidence" value="ECO:0007669"/>
    <property type="project" value="UniProtKB-ARBA"/>
</dbReference>
<evidence type="ECO:0000313" key="6">
    <source>
        <dbReference type="EMBL" id="PXV70505.1"/>
    </source>
</evidence>
<dbReference type="InterPro" id="IPR036188">
    <property type="entry name" value="FAD/NAD-bd_sf"/>
</dbReference>
<comment type="caution">
    <text evidence="6">The sequence shown here is derived from an EMBL/GenBank/DDBJ whole genome shotgun (WGS) entry which is preliminary data.</text>
</comment>
<dbReference type="EMBL" id="QICN01000002">
    <property type="protein sequence ID" value="PXV70505.1"/>
    <property type="molecule type" value="Genomic_DNA"/>
</dbReference>
<evidence type="ECO:0000256" key="2">
    <source>
        <dbReference type="ARBA" id="ARBA00022630"/>
    </source>
</evidence>
<keyword evidence="2" id="KW-0285">Flavoprotein</keyword>
<evidence type="ECO:0000313" key="7">
    <source>
        <dbReference type="Proteomes" id="UP000248330"/>
    </source>
</evidence>
<proteinExistence type="predicted"/>
<dbReference type="PRINTS" id="PR00411">
    <property type="entry name" value="PNDRDTASEI"/>
</dbReference>
<name>A0A318EI27_9GAMM</name>
<dbReference type="InterPro" id="IPR003953">
    <property type="entry name" value="FAD-dep_OxRdtase_2_FAD-bd"/>
</dbReference>
<evidence type="ECO:0000256" key="1">
    <source>
        <dbReference type="ARBA" id="ARBA00001974"/>
    </source>
</evidence>
<dbReference type="PROSITE" id="PS51318">
    <property type="entry name" value="TAT"/>
    <property type="match status" value="1"/>
</dbReference>
<dbReference type="AlphaFoldDB" id="A0A318EI27"/>
<reference evidence="6 7" key="1">
    <citation type="submission" date="2018-04" db="EMBL/GenBank/DDBJ databases">
        <title>Genomic Encyclopedia of Type Strains, Phase IV (KMG-IV): sequencing the most valuable type-strain genomes for metagenomic binning, comparative biology and taxonomic classification.</title>
        <authorList>
            <person name="Goeker M."/>
        </authorList>
    </citation>
    <scope>NUCLEOTIDE SEQUENCE [LARGE SCALE GENOMIC DNA]</scope>
    <source>
        <strain evidence="6 7">DSM 104150</strain>
    </source>
</reference>
<dbReference type="OrthoDB" id="337830at2"/>
<dbReference type="InterPro" id="IPR050315">
    <property type="entry name" value="FAD-oxidoreductase_2"/>
</dbReference>
<dbReference type="Gene3D" id="3.90.700.10">
    <property type="entry name" value="Succinate dehydrogenase/fumarate reductase flavoprotein, catalytic domain"/>
    <property type="match status" value="1"/>
</dbReference>
<organism evidence="6 7">
    <name type="scientific">Sinimarinibacterium flocculans</name>
    <dbReference type="NCBI Taxonomy" id="985250"/>
    <lineage>
        <taxon>Bacteria</taxon>
        <taxon>Pseudomonadati</taxon>
        <taxon>Pseudomonadota</taxon>
        <taxon>Gammaproteobacteria</taxon>
        <taxon>Nevskiales</taxon>
        <taxon>Nevskiaceae</taxon>
        <taxon>Sinimarinibacterium</taxon>
    </lineage>
</organism>
<dbReference type="PANTHER" id="PTHR43400:SF10">
    <property type="entry name" value="3-OXOSTEROID 1-DEHYDROGENASE"/>
    <property type="match status" value="1"/>
</dbReference>
<dbReference type="Pfam" id="PF00890">
    <property type="entry name" value="FAD_binding_2"/>
    <property type="match status" value="1"/>
</dbReference>
<evidence type="ECO:0000256" key="4">
    <source>
        <dbReference type="ARBA" id="ARBA00023002"/>
    </source>
</evidence>
<dbReference type="InterPro" id="IPR027477">
    <property type="entry name" value="Succ_DH/fumarate_Rdtase_cat_sf"/>
</dbReference>
<sequence>MNDEPNGRRQFLKSLGLAAAGAATLNVDAAAPMGRGDVRRWDLETDLLIVGSGVAGVSAAIEARRSGIAALMLERQHLPGGSSGISGGVCYLGGGTPLQKALGFDDSVEAMLGYMLAASGPYASTDKIQLYCEQSLEHFDWLVANGVRYAQKYSDEKEISIPDGSLYHCGSERAWPFRERFKPAPRGHVPPSEHLTGGRELMRALLAAADALGARLIVNAEAQRLIVETDGRIAGARIHLDGKVRHVRARRGVVLAAGGFIHDAEMVKTYAPELAACSTPWGRAGDLGIGIRMGIAAGGATLRMHHGFVITPMYPPETILRGIAVNAAGQRFTPEDGYYGMVGHDIAYRQNGRAWMIVDADSAYGWNDFRLPVAAEAADIATLEKTLALPDGALLQTVDYYNRHAEHGRDPLFHKEAKFIAPLKTAPFKAYDLSTQHAFTPAHTFGGLHTDLDARVLDAWNEPIPGLYAAGRSSAGLPVAPYIASGVSIGDGSFFGRRAARHAARA</sequence>
<dbReference type="NCBIfam" id="NF005510">
    <property type="entry name" value="PRK07121.1-3"/>
    <property type="match status" value="1"/>
</dbReference>
<accession>A0A318EI27</accession>
<gene>
    <name evidence="6" type="ORF">C8D93_102364</name>
</gene>
<keyword evidence="7" id="KW-1185">Reference proteome</keyword>
<evidence type="ECO:0000256" key="3">
    <source>
        <dbReference type="ARBA" id="ARBA00022827"/>
    </source>
</evidence>
<dbReference type="GO" id="GO:0016491">
    <property type="term" value="F:oxidoreductase activity"/>
    <property type="evidence" value="ECO:0007669"/>
    <property type="project" value="UniProtKB-KW"/>
</dbReference>
<keyword evidence="4" id="KW-0560">Oxidoreductase</keyword>
<keyword evidence="3" id="KW-0274">FAD</keyword>